<evidence type="ECO:0000313" key="1">
    <source>
        <dbReference type="EMBL" id="WLG99168.1"/>
    </source>
</evidence>
<accession>A0ABY9F8L6</accession>
<dbReference type="Proteomes" id="UP001224838">
    <property type="component" value="Chromosome"/>
</dbReference>
<sequence length="43" mass="4457">MIAVIEARERYTSLSISGLVSFPVAEQALVALSESCAGLGAFV</sequence>
<protein>
    <submittedName>
        <fullName evidence="1">Uncharacterized protein</fullName>
    </submittedName>
</protein>
<gene>
    <name evidence="1" type="ORF">PSH92_17450</name>
</gene>
<reference evidence="1 2" key="1">
    <citation type="submission" date="2023-02" db="EMBL/GenBank/DDBJ databases">
        <title>Evolution of Hrp T3SS in non-pathogenic Pseudomonas fluorescens.</title>
        <authorList>
            <person name="Liao K."/>
            <person name="Wei H."/>
            <person name="Gu Y."/>
        </authorList>
    </citation>
    <scope>NUCLEOTIDE SEQUENCE [LARGE SCALE GENOMIC DNA]</scope>
    <source>
        <strain evidence="1 2">FP2034</strain>
    </source>
</reference>
<proteinExistence type="predicted"/>
<dbReference type="RefSeq" id="WP_277343017.1">
    <property type="nucleotide sequence ID" value="NZ_CP117425.1"/>
</dbReference>
<evidence type="ECO:0000313" key="2">
    <source>
        <dbReference type="Proteomes" id="UP001224838"/>
    </source>
</evidence>
<dbReference type="EMBL" id="CP117451">
    <property type="protein sequence ID" value="WLG99168.1"/>
    <property type="molecule type" value="Genomic_DNA"/>
</dbReference>
<keyword evidence="2" id="KW-1185">Reference proteome</keyword>
<name>A0ABY9F8L6_9PSED</name>
<organism evidence="1 2">
    <name type="scientific">Pseudomonas beijingensis</name>
    <dbReference type="NCBI Taxonomy" id="2954101"/>
    <lineage>
        <taxon>Bacteria</taxon>
        <taxon>Pseudomonadati</taxon>
        <taxon>Pseudomonadota</taxon>
        <taxon>Gammaproteobacteria</taxon>
        <taxon>Pseudomonadales</taxon>
        <taxon>Pseudomonadaceae</taxon>
        <taxon>Pseudomonas</taxon>
    </lineage>
</organism>